<dbReference type="AlphaFoldDB" id="F8AMZ3"/>
<evidence type="ECO:0000256" key="4">
    <source>
        <dbReference type="ARBA" id="ARBA00023098"/>
    </source>
</evidence>
<accession>F8AMZ3</accession>
<feature type="active site" description="Schiff-base intermediate with substrate; via pyruvic acid" evidence="11">
    <location>
        <position position="181"/>
    </location>
</feature>
<dbReference type="GeneID" id="10772236"/>
<dbReference type="GO" id="GO:0004609">
    <property type="term" value="F:phosphatidylserine decarboxylase activity"/>
    <property type="evidence" value="ECO:0007669"/>
    <property type="project" value="InterPro"/>
</dbReference>
<dbReference type="OrthoDB" id="50255at2157"/>
<keyword evidence="3 11" id="KW-0210">Decarboxylase</keyword>
<evidence type="ECO:0000256" key="2">
    <source>
        <dbReference type="ARBA" id="ARBA00022516"/>
    </source>
</evidence>
<evidence type="ECO:0000313" key="13">
    <source>
        <dbReference type="EMBL" id="AEH06116.1"/>
    </source>
</evidence>
<keyword evidence="12" id="KW-1133">Transmembrane helix</keyword>
<dbReference type="InterPro" id="IPR033175">
    <property type="entry name" value="PSD-A"/>
</dbReference>
<feature type="chain" id="PRO_5029058010" description="Archaetidylserine decarboxylase beta chain" evidence="11">
    <location>
        <begin position="1"/>
        <end position="180"/>
    </location>
</feature>
<dbReference type="HOGENOM" id="CLU_072492_0_0_2"/>
<name>F8AMZ3_METOI</name>
<keyword evidence="1 11" id="KW-1003">Cell membrane</keyword>
<gene>
    <name evidence="11" type="primary">asd</name>
    <name evidence="13" type="ordered locus">Metok_0120</name>
</gene>
<comment type="PTM">
    <text evidence="11">Is synthesized initially as an inactive proenzyme. Formation of the active enzyme involves a self-maturation process in which the active site pyruvoyl group is generated from an internal serine residue via an autocatalytic post-translational modification. Two non-identical subunits are generated from the proenzyme in this reaction, and the pyruvate is formed at the N-terminus of the alpha chain, which is derived from the carboxyl end of the proenzyme. The post-translation cleavage follows an unusual pathway, termed non-hydrolytic serinolysis, in which the side chain hydroxyl group of the serine supplies its oxygen atom to form the C-terminus of the beta chain, while the remainder of the serine residue undergoes an oxidative deamination to produce ammonia and the pyruvoyl prosthetic group on the alpha chain.</text>
</comment>
<sequence>MVILLKTKKIKTYQKLFAVGVCSILLFTVYFYRDPDRTIPNGNNLCLSPADGNILYIKEYNGIPEIYKDGNKYILKDINNYYKNGSYVIGIFMSPFDVHVNRAPVGGEVVYTKHIDGGFYPAFMGDLTKKNERNIIIIKNGSDYIGVIQVAGILARRTICNVNVGDYVAMGQRIGRINLGSQTALILPKGKYILKVKKNERVYAGKTVIAERINN</sequence>
<organism evidence="13 14">
    <name type="scientific">Methanothermococcus okinawensis (strain DSM 14208 / JCM 11175 / IH1)</name>
    <dbReference type="NCBI Taxonomy" id="647113"/>
    <lineage>
        <taxon>Archaea</taxon>
        <taxon>Methanobacteriati</taxon>
        <taxon>Methanobacteriota</taxon>
        <taxon>Methanomada group</taxon>
        <taxon>Methanococci</taxon>
        <taxon>Methanococcales</taxon>
        <taxon>Methanococcaceae</taxon>
        <taxon>Methanothermococcus</taxon>
    </lineage>
</organism>
<evidence type="ECO:0000256" key="1">
    <source>
        <dbReference type="ARBA" id="ARBA00022475"/>
    </source>
</evidence>
<evidence type="ECO:0000256" key="11">
    <source>
        <dbReference type="HAMAP-Rule" id="MF_00664"/>
    </source>
</evidence>
<comment type="function">
    <text evidence="11">Catalyzes the formation of archaetidylethanolamine (PtdEtn) from archaetidylserine (PtdSer).</text>
</comment>
<dbReference type="Pfam" id="PF02666">
    <property type="entry name" value="PS_Dcarbxylase"/>
    <property type="match status" value="1"/>
</dbReference>
<keyword evidence="10 11" id="KW-0670">Pyruvate</keyword>
<evidence type="ECO:0000256" key="3">
    <source>
        <dbReference type="ARBA" id="ARBA00022793"/>
    </source>
</evidence>
<reference evidence="13" key="1">
    <citation type="submission" date="2011-05" db="EMBL/GenBank/DDBJ databases">
        <title>Complete sequence of chromosome of Methanothermococcus okinawensis IH1.</title>
        <authorList>
            <consortium name="US DOE Joint Genome Institute"/>
            <person name="Lucas S."/>
            <person name="Han J."/>
            <person name="Lapidus A."/>
            <person name="Cheng J.-F."/>
            <person name="Goodwin L."/>
            <person name="Pitluck S."/>
            <person name="Peters L."/>
            <person name="Mikhailova N."/>
            <person name="Held B."/>
            <person name="Han C."/>
            <person name="Tapia R."/>
            <person name="Land M."/>
            <person name="Hauser L."/>
            <person name="Kyrpides N."/>
            <person name="Ivanova N."/>
            <person name="Pagani I."/>
            <person name="Sieprawska-Lupa M."/>
            <person name="Takai K."/>
            <person name="Miyazaki J."/>
            <person name="Whitman W."/>
            <person name="Woyke T."/>
        </authorList>
    </citation>
    <scope>NUCLEOTIDE SEQUENCE</scope>
    <source>
        <strain evidence="13">IH1</strain>
    </source>
</reference>
<evidence type="ECO:0000256" key="7">
    <source>
        <dbReference type="ARBA" id="ARBA00023209"/>
    </source>
</evidence>
<keyword evidence="6 11" id="KW-0865">Zymogen</keyword>
<evidence type="ECO:0000256" key="9">
    <source>
        <dbReference type="ARBA" id="ARBA00023264"/>
    </source>
</evidence>
<keyword evidence="12" id="KW-0812">Transmembrane</keyword>
<evidence type="ECO:0000256" key="6">
    <source>
        <dbReference type="ARBA" id="ARBA00023145"/>
    </source>
</evidence>
<dbReference type="GO" id="GO:0008654">
    <property type="term" value="P:phospholipid biosynthetic process"/>
    <property type="evidence" value="ECO:0007669"/>
    <property type="project" value="UniProtKB-UniRule"/>
</dbReference>
<evidence type="ECO:0000313" key="14">
    <source>
        <dbReference type="Proteomes" id="UP000009296"/>
    </source>
</evidence>
<evidence type="ECO:0000256" key="10">
    <source>
        <dbReference type="ARBA" id="ARBA00023317"/>
    </source>
</evidence>
<dbReference type="Proteomes" id="UP000009296">
    <property type="component" value="Chromosome"/>
</dbReference>
<keyword evidence="9 11" id="KW-1208">Phospholipid metabolism</keyword>
<dbReference type="PANTHER" id="PTHR35809:SF1">
    <property type="entry name" value="ARCHAETIDYLSERINE DECARBOXYLASE PROENZYME-RELATED"/>
    <property type="match status" value="1"/>
</dbReference>
<comment type="subcellular location">
    <subcellularLocation>
        <location evidence="11">Cell membrane</location>
        <topology evidence="11">Peripheral membrane protein</topology>
    </subcellularLocation>
</comment>
<dbReference type="RefSeq" id="WP_013866302.1">
    <property type="nucleotide sequence ID" value="NC_015636.1"/>
</dbReference>
<protein>
    <recommendedName>
        <fullName evidence="11">Putative archaetidylserine decarboxylase proenzyme</fullName>
        <ecNumber evidence="11">4.1.1.-</ecNumber>
    </recommendedName>
    <component>
        <recommendedName>
            <fullName evidence="11">Archaetidylserine decarboxylase alpha chain</fullName>
        </recommendedName>
    </component>
    <component>
        <recommendedName>
            <fullName evidence="11">Archaetidylserine decarboxylase beta chain</fullName>
        </recommendedName>
    </component>
</protein>
<keyword evidence="8 11" id="KW-0456">Lyase</keyword>
<dbReference type="InterPro" id="IPR003817">
    <property type="entry name" value="PS_Dcarbxylase"/>
</dbReference>
<keyword evidence="4 11" id="KW-0443">Lipid metabolism</keyword>
<dbReference type="eggNOG" id="arCOG04470">
    <property type="taxonomic scope" value="Archaea"/>
</dbReference>
<evidence type="ECO:0000256" key="8">
    <source>
        <dbReference type="ARBA" id="ARBA00023239"/>
    </source>
</evidence>
<proteinExistence type="inferred from homology"/>
<comment type="subunit">
    <text evidence="11">Heterodimer of a large membrane-associated beta subunit and a small pyruvoyl-containing alpha subunit.</text>
</comment>
<keyword evidence="5 11" id="KW-0472">Membrane</keyword>
<dbReference type="KEGG" id="mok:Metok_0120"/>
<comment type="similarity">
    <text evidence="11">Belongs to the phosphatidylserine decarboxylase family. PSD-A subfamily.</text>
</comment>
<comment type="cofactor">
    <cofactor evidence="11">
        <name>pyruvate</name>
        <dbReference type="ChEBI" id="CHEBI:15361"/>
    </cofactor>
    <text evidence="11">Binds 1 pyruvoyl group covalently per subunit.</text>
</comment>
<feature type="site" description="Cleavage (non-hydrolytic); by autocatalysis" evidence="11">
    <location>
        <begin position="180"/>
        <end position="181"/>
    </location>
</feature>
<dbReference type="PANTHER" id="PTHR35809">
    <property type="entry name" value="ARCHAETIDYLSERINE DECARBOXYLASE PROENZYME-RELATED"/>
    <property type="match status" value="1"/>
</dbReference>
<feature type="transmembrane region" description="Helical" evidence="12">
    <location>
        <begin position="12"/>
        <end position="32"/>
    </location>
</feature>
<dbReference type="EC" id="4.1.1.-" evidence="11"/>
<keyword evidence="7 11" id="KW-0594">Phospholipid biosynthesis</keyword>
<dbReference type="STRING" id="647113.Metok_0120"/>
<dbReference type="EMBL" id="CP002792">
    <property type="protein sequence ID" value="AEH06116.1"/>
    <property type="molecule type" value="Genomic_DNA"/>
</dbReference>
<dbReference type="GO" id="GO:0005886">
    <property type="term" value="C:plasma membrane"/>
    <property type="evidence" value="ECO:0007669"/>
    <property type="project" value="UniProtKB-SubCell"/>
</dbReference>
<dbReference type="NCBIfam" id="TIGR00164">
    <property type="entry name" value="AS_decarb"/>
    <property type="match status" value="1"/>
</dbReference>
<dbReference type="NCBIfam" id="NF003685">
    <property type="entry name" value="PRK05305.2-5"/>
    <property type="match status" value="1"/>
</dbReference>
<comment type="catalytic activity">
    <reaction evidence="11">
        <text>archaetidylserine + H(+) = archaetidylethanolamine + CO2</text>
        <dbReference type="Rhea" id="RHEA:51488"/>
        <dbReference type="ChEBI" id="CHEBI:15378"/>
        <dbReference type="ChEBI" id="CHEBI:16526"/>
        <dbReference type="ChEBI" id="CHEBI:71517"/>
        <dbReference type="ChEBI" id="CHEBI:134176"/>
    </reaction>
</comment>
<dbReference type="HAMAP" id="MF_00664">
    <property type="entry name" value="PS_decarb_PSD_A"/>
    <property type="match status" value="1"/>
</dbReference>
<feature type="modified residue" description="Pyruvic acid (Ser); by autocatalysis" evidence="11">
    <location>
        <position position="181"/>
    </location>
</feature>
<evidence type="ECO:0000256" key="5">
    <source>
        <dbReference type="ARBA" id="ARBA00023136"/>
    </source>
</evidence>
<keyword evidence="2 11" id="KW-0444">Lipid biosynthesis</keyword>
<evidence type="ECO:0000256" key="12">
    <source>
        <dbReference type="SAM" id="Phobius"/>
    </source>
</evidence>
<feature type="chain" id="PRO_5029058011" description="Archaetidylserine decarboxylase alpha chain" evidence="11">
    <location>
        <begin position="181"/>
        <end position="215"/>
    </location>
</feature>
<keyword evidence="14" id="KW-1185">Reference proteome</keyword>